<reference evidence="3" key="1">
    <citation type="submission" date="2011-07" db="EMBL/GenBank/DDBJ databases">
        <authorList>
            <consortium name="Caenorhabditis brenneri Sequencing and Analysis Consortium"/>
            <person name="Wilson R.K."/>
        </authorList>
    </citation>
    <scope>NUCLEOTIDE SEQUENCE [LARGE SCALE GENOMIC DNA]</scope>
    <source>
        <strain evidence="3">PB2801</strain>
    </source>
</reference>
<accession>G0N2H1</accession>
<dbReference type="HOGENOM" id="CLU_1994685_0_0_1"/>
<dbReference type="FunCoup" id="G0N2H1">
    <property type="interactions" value="1899"/>
</dbReference>
<proteinExistence type="predicted"/>
<sequence length="128" mass="13656">MILTYFLLFFFPTISISQYYNPSIYQSYLNSQAVPRQQTVLVPVYTQAGYGGAGYGGYPSYGMSYPSYGMGYGMGYGGGVGGGYPMMGAQCCGGGGMMMPNRESNAKKFLRGATEGVFMGSIGMLGFT</sequence>
<dbReference type="InParanoid" id="G0N2H1"/>
<evidence type="ECO:0000313" key="3">
    <source>
        <dbReference type="Proteomes" id="UP000008068"/>
    </source>
</evidence>
<organism evidence="3">
    <name type="scientific">Caenorhabditis brenneri</name>
    <name type="common">Nematode worm</name>
    <dbReference type="NCBI Taxonomy" id="135651"/>
    <lineage>
        <taxon>Eukaryota</taxon>
        <taxon>Metazoa</taxon>
        <taxon>Ecdysozoa</taxon>
        <taxon>Nematoda</taxon>
        <taxon>Chromadorea</taxon>
        <taxon>Rhabditida</taxon>
        <taxon>Rhabditina</taxon>
        <taxon>Rhabditomorpha</taxon>
        <taxon>Rhabditoidea</taxon>
        <taxon>Rhabditidae</taxon>
        <taxon>Peloderinae</taxon>
        <taxon>Caenorhabditis</taxon>
    </lineage>
</organism>
<evidence type="ECO:0000256" key="1">
    <source>
        <dbReference type="SAM" id="SignalP"/>
    </source>
</evidence>
<name>G0N2H1_CAEBE</name>
<feature type="signal peptide" evidence="1">
    <location>
        <begin position="1"/>
        <end position="17"/>
    </location>
</feature>
<dbReference type="AlphaFoldDB" id="G0N2H1"/>
<protein>
    <submittedName>
        <fullName evidence="2">Uncharacterized protein</fullName>
    </submittedName>
</protein>
<keyword evidence="1" id="KW-0732">Signal</keyword>
<dbReference type="OrthoDB" id="5864989at2759"/>
<dbReference type="EMBL" id="GL379830">
    <property type="protein sequence ID" value="EGT50820.1"/>
    <property type="molecule type" value="Genomic_DNA"/>
</dbReference>
<dbReference type="eggNOG" id="ENOG502TI5R">
    <property type="taxonomic scope" value="Eukaryota"/>
</dbReference>
<evidence type="ECO:0000313" key="2">
    <source>
        <dbReference type="EMBL" id="EGT50820.1"/>
    </source>
</evidence>
<dbReference type="Proteomes" id="UP000008068">
    <property type="component" value="Unassembled WGS sequence"/>
</dbReference>
<keyword evidence="3" id="KW-1185">Reference proteome</keyword>
<feature type="chain" id="PRO_5003405087" evidence="1">
    <location>
        <begin position="18"/>
        <end position="128"/>
    </location>
</feature>
<dbReference type="OMA" id="MMPPRES"/>
<gene>
    <name evidence="2" type="ORF">CAEBREN_08903</name>
</gene>